<accession>A0A814F1G9</accession>
<sequence>MKELFLLFDSGADDKDRFFIFGNEKNLKLLEKSHIFADGTFDIAPKLFSQVYSLHVYLKNQSYAIVYAILPFKTEKIYIDFLSKVKSKLEFDPFSISCDFEMALIVVLCNIHPNDVLEMFNLIKSKLNLANEIHQKIKDLYEYFVEVYVRKVTTLKSGRGRGVKYKTLKTEPRYEIGAFTLVLLKISPERLTLLNRGTMHLEIC</sequence>
<dbReference type="Proteomes" id="UP000663879">
    <property type="component" value="Unassembled WGS sequence"/>
</dbReference>
<reference evidence="1" key="1">
    <citation type="submission" date="2021-02" db="EMBL/GenBank/DDBJ databases">
        <authorList>
            <person name="Nowell W R."/>
        </authorList>
    </citation>
    <scope>NUCLEOTIDE SEQUENCE</scope>
    <source>
        <strain evidence="1">Ploen Becks lab</strain>
    </source>
</reference>
<comment type="caution">
    <text evidence="1">The sequence shown here is derived from an EMBL/GenBank/DDBJ whole genome shotgun (WGS) entry which is preliminary data.</text>
</comment>
<organism evidence="1 2">
    <name type="scientific">Brachionus calyciflorus</name>
    <dbReference type="NCBI Taxonomy" id="104777"/>
    <lineage>
        <taxon>Eukaryota</taxon>
        <taxon>Metazoa</taxon>
        <taxon>Spiralia</taxon>
        <taxon>Gnathifera</taxon>
        <taxon>Rotifera</taxon>
        <taxon>Eurotatoria</taxon>
        <taxon>Monogononta</taxon>
        <taxon>Pseudotrocha</taxon>
        <taxon>Ploima</taxon>
        <taxon>Brachionidae</taxon>
        <taxon>Brachionus</taxon>
    </lineage>
</organism>
<name>A0A814F1G9_9BILA</name>
<evidence type="ECO:0008006" key="3">
    <source>
        <dbReference type="Google" id="ProtNLM"/>
    </source>
</evidence>
<protein>
    <recommendedName>
        <fullName evidence="3">MULE transposase domain-containing protein</fullName>
    </recommendedName>
</protein>
<dbReference type="OrthoDB" id="90756at2759"/>
<dbReference type="EMBL" id="CAJNOC010003369">
    <property type="protein sequence ID" value="CAF0979719.1"/>
    <property type="molecule type" value="Genomic_DNA"/>
</dbReference>
<proteinExistence type="predicted"/>
<evidence type="ECO:0000313" key="1">
    <source>
        <dbReference type="EMBL" id="CAF0979719.1"/>
    </source>
</evidence>
<dbReference type="AlphaFoldDB" id="A0A814F1G9"/>
<gene>
    <name evidence="1" type="ORF">OXX778_LOCUS15352</name>
</gene>
<evidence type="ECO:0000313" key="2">
    <source>
        <dbReference type="Proteomes" id="UP000663879"/>
    </source>
</evidence>
<keyword evidence="2" id="KW-1185">Reference proteome</keyword>